<dbReference type="SUPFAM" id="SSF53474">
    <property type="entry name" value="alpha/beta-Hydrolases"/>
    <property type="match status" value="1"/>
</dbReference>
<dbReference type="EMBL" id="CAJGYO010000014">
    <property type="protein sequence ID" value="CAD6268926.1"/>
    <property type="molecule type" value="Genomic_DNA"/>
</dbReference>
<dbReference type="Proteomes" id="UP000604825">
    <property type="component" value="Unassembled WGS sequence"/>
</dbReference>
<dbReference type="AlphaFoldDB" id="A0A811RF40"/>
<comment type="caution">
    <text evidence="3">The sequence shown here is derived from an EMBL/GenBank/DDBJ whole genome shotgun (WGS) entry which is preliminary data.</text>
</comment>
<organism evidence="3 4">
    <name type="scientific">Miscanthus lutarioriparius</name>
    <dbReference type="NCBI Taxonomy" id="422564"/>
    <lineage>
        <taxon>Eukaryota</taxon>
        <taxon>Viridiplantae</taxon>
        <taxon>Streptophyta</taxon>
        <taxon>Embryophyta</taxon>
        <taxon>Tracheophyta</taxon>
        <taxon>Spermatophyta</taxon>
        <taxon>Magnoliopsida</taxon>
        <taxon>Liliopsida</taxon>
        <taxon>Poales</taxon>
        <taxon>Poaceae</taxon>
        <taxon>PACMAD clade</taxon>
        <taxon>Panicoideae</taxon>
        <taxon>Andropogonodae</taxon>
        <taxon>Andropogoneae</taxon>
        <taxon>Saccharinae</taxon>
        <taxon>Miscanthus</taxon>
    </lineage>
</organism>
<dbReference type="Gene3D" id="3.40.50.1820">
    <property type="entry name" value="alpha/beta hydrolase"/>
    <property type="match status" value="1"/>
</dbReference>
<dbReference type="Pfam" id="PF07762">
    <property type="entry name" value="DUF1618"/>
    <property type="match status" value="1"/>
</dbReference>
<feature type="domain" description="DUF1618" evidence="2">
    <location>
        <begin position="245"/>
        <end position="371"/>
    </location>
</feature>
<evidence type="ECO:0000313" key="3">
    <source>
        <dbReference type="EMBL" id="CAD6268926.1"/>
    </source>
</evidence>
<dbReference type="PANTHER" id="PTHR31934">
    <property type="entry name" value="ALPHA/BETA-HYDROLASES SUPERFAMILY PROTEIN"/>
    <property type="match status" value="1"/>
</dbReference>
<name>A0A811RF40_9POAL</name>
<protein>
    <recommendedName>
        <fullName evidence="2">DUF1618 domain-containing protein</fullName>
    </recommendedName>
</protein>
<proteinExistence type="predicted"/>
<dbReference type="InterPro" id="IPR011676">
    <property type="entry name" value="DUF1618"/>
</dbReference>
<feature type="compositionally biased region" description="Acidic residues" evidence="1">
    <location>
        <begin position="644"/>
        <end position="683"/>
    </location>
</feature>
<sequence length="1131" mass="124219">MPPSWVLLNRCVDYSFNDDDDEDNGDEPTSSSAAAAAAAVEIMWGAKEASSILSFYKAKVAMLLSLKPDDAVALLPEPPEIAIFRLRCSNSHRGSLSSTPLVACADKGLLVIYGGGYFGPGSSTCGCYLVYSAARLSTVPPPPEAPRGLIDGIGSGAVVLRRCHPGGGGSSSPYYLLAELAIMPKRKSPDPDAVLLLWRSDEPQWARKEVRLPREVKVCRAPGDDDKHVFYSDTSFSGPGGCLCWVDLLHGIVVCTNPLDPDPELRFIPLPDGCPPVSVTDYPYRPRPEEDRSAACVGGRIKLVAMVGELAGWNANQYILTTWTLSPDLSSWQQDGVFPLKDLWATEEYRELNLVPPQQTPVCLVLSVRDDGEDVVVYAVVNDIEEHPVVQGRQVVLGTELEFKRQYVLGIDVRRNKIVSTSSGVPPESLMQMMPRLLSVDFCEDRQECIPFTEIVNFTNLSGKWILGPSLHHLLCHEVKKLADSNAKEVKSKTKEWNDRIKQDKDMGRNARFAQIWKSRKGEKNDADDSLREICHLYDAVQVDPVITSFEEGAVLCNFLPLLREYLPSTAEEIEADIISLAQSEDSEVYDIYTVKEVDDTNMEATSAASYPRLQVDDGEDECYEDCPYDTDDSNAEDNPLFDYPDEFSKDEDDGSNDEDPFGDEEGSDTDYEKEEVEVDDSNSADRVEDSQLFRSVPALNQAASYLAQTASFLTQCLPVPGYVGLSEEDQELLTLPPASASGRLSVQTSSVEPAGTNSSLGQADSGGSPLKKNTGQMVPSQVFQNGASLFQGLVERARKTVRGSADDIGWLQRDQSLPTTEDGTARFLEILDSVRKNEHKLPDSVVYLLVPGLFSNHGPLYFVKTKAYFSKMGLACHIAKIHSESSVSKNAREIKEYIEEIYWGSRKRVLLLGHSKGGVDAAAALSLYWPQLKDKVAGLALAQSPYGGSPVASDILREGQLGDYVRLRKIMEILVSKVLKGDLQALEDLTYERRKEFLRLHPLPQDVPIVSFHTEASITPSVLTALSHVAHLELPIAADGNSTRIPVVMPLSAAMAACSQLLVARYGEKSDGLVTRKDAEVPGSVAVRPERKLDHAWMVYWSLKEEPGDQADTSQDVSLGQIVGLSELIL</sequence>
<evidence type="ECO:0000256" key="1">
    <source>
        <dbReference type="SAM" id="MobiDB-lite"/>
    </source>
</evidence>
<evidence type="ECO:0000313" key="4">
    <source>
        <dbReference type="Proteomes" id="UP000604825"/>
    </source>
</evidence>
<feature type="region of interest" description="Disordered" evidence="1">
    <location>
        <begin position="616"/>
        <end position="688"/>
    </location>
</feature>
<dbReference type="InterPro" id="IPR029058">
    <property type="entry name" value="AB_hydrolase_fold"/>
</dbReference>
<accession>A0A811RF40</accession>
<feature type="compositionally biased region" description="Acidic residues" evidence="1">
    <location>
        <begin position="617"/>
        <end position="636"/>
    </location>
</feature>
<dbReference type="PANTHER" id="PTHR31934:SF6">
    <property type="entry name" value="ALPHA_BETA-HYDROLASES SUPERFAMILY PROTEIN"/>
    <property type="match status" value="1"/>
</dbReference>
<feature type="compositionally biased region" description="Polar residues" evidence="1">
    <location>
        <begin position="743"/>
        <end position="763"/>
    </location>
</feature>
<keyword evidence="4" id="KW-1185">Reference proteome</keyword>
<evidence type="ECO:0000259" key="2">
    <source>
        <dbReference type="Pfam" id="PF07762"/>
    </source>
</evidence>
<feature type="region of interest" description="Disordered" evidence="1">
    <location>
        <begin position="738"/>
        <end position="777"/>
    </location>
</feature>
<reference evidence="3" key="1">
    <citation type="submission" date="2020-10" db="EMBL/GenBank/DDBJ databases">
        <authorList>
            <person name="Han B."/>
            <person name="Lu T."/>
            <person name="Zhao Q."/>
            <person name="Huang X."/>
            <person name="Zhao Y."/>
        </authorList>
    </citation>
    <scope>NUCLEOTIDE SEQUENCE</scope>
</reference>
<gene>
    <name evidence="3" type="ORF">NCGR_LOCUS52231</name>
</gene>
<dbReference type="OrthoDB" id="2016516at2759"/>